<proteinExistence type="predicted"/>
<evidence type="ECO:0000313" key="2">
    <source>
        <dbReference type="Proteomes" id="UP000475249"/>
    </source>
</evidence>
<name>A0A6L9EAE2_9FLAO</name>
<gene>
    <name evidence="1" type="ORF">GTQ38_06810</name>
</gene>
<dbReference type="RefSeq" id="WP_161434713.1">
    <property type="nucleotide sequence ID" value="NZ_WXYO01000002.1"/>
</dbReference>
<organism evidence="1 2">
    <name type="scientific">Poritiphilus flavus</name>
    <dbReference type="NCBI Taxonomy" id="2697053"/>
    <lineage>
        <taxon>Bacteria</taxon>
        <taxon>Pseudomonadati</taxon>
        <taxon>Bacteroidota</taxon>
        <taxon>Flavobacteriia</taxon>
        <taxon>Flavobacteriales</taxon>
        <taxon>Flavobacteriaceae</taxon>
        <taxon>Poritiphilus</taxon>
    </lineage>
</organism>
<keyword evidence="2" id="KW-1185">Reference proteome</keyword>
<accession>A0A6L9EAE2</accession>
<dbReference type="GO" id="GO:0016829">
    <property type="term" value="F:lyase activity"/>
    <property type="evidence" value="ECO:0007669"/>
    <property type="project" value="UniProtKB-KW"/>
</dbReference>
<dbReference type="EMBL" id="WXYO01000002">
    <property type="protein sequence ID" value="NAS11706.1"/>
    <property type="molecule type" value="Genomic_DNA"/>
</dbReference>
<dbReference type="AlphaFoldDB" id="A0A6L9EAE2"/>
<keyword evidence="1" id="KW-0456">Lyase</keyword>
<comment type="caution">
    <text evidence="1">The sequence shown here is derived from an EMBL/GenBank/DDBJ whole genome shotgun (WGS) entry which is preliminary data.</text>
</comment>
<protein>
    <submittedName>
        <fullName evidence="1">Adenylosuccinate lyase</fullName>
    </submittedName>
</protein>
<dbReference type="Proteomes" id="UP000475249">
    <property type="component" value="Unassembled WGS sequence"/>
</dbReference>
<reference evidence="1 2" key="1">
    <citation type="submission" date="2020-01" db="EMBL/GenBank/DDBJ databases">
        <title>Bacteria diversity of Porities sp.</title>
        <authorList>
            <person name="Wang G."/>
        </authorList>
    </citation>
    <scope>NUCLEOTIDE SEQUENCE [LARGE SCALE GENOMIC DNA]</scope>
    <source>
        <strain evidence="1 2">R33</strain>
    </source>
</reference>
<evidence type="ECO:0000313" key="1">
    <source>
        <dbReference type="EMBL" id="NAS11706.1"/>
    </source>
</evidence>
<sequence>MTKERLYEALNYVDATREKRGKMAKRVLSSPELIPLLIEIAQMNDDPVSCKASWILEFTLKSRIQQLLPHIDLFLGGLDKVQLDSSVRPMSKLCESLVLAYYSRKKHPAREALSEGHLEQIATACFDWLIGEHKVAAKAYAMTSLYHLGNQFAWIHPELRLVLEQNYASGSAAYKARARQVLEKLGGRSRQ</sequence>